<evidence type="ECO:0000256" key="1">
    <source>
        <dbReference type="ARBA" id="ARBA00023125"/>
    </source>
</evidence>
<reference evidence="5" key="1">
    <citation type="submission" date="2022-04" db="EMBL/GenBank/DDBJ databases">
        <title>Mucilaginibacter sp. RS28 isolated from freshwater.</title>
        <authorList>
            <person name="Ko S.-R."/>
        </authorList>
    </citation>
    <scope>NUCLEOTIDE SEQUENCE</scope>
    <source>
        <strain evidence="5">RS28</strain>
    </source>
</reference>
<sequence length="200" mass="23226">MEATTNIEAQIKEAAKKVFLRKGLAGTKLQEIADEAGIGRTAVHYYFRSKEKLFAIVWSEFFQEMCSRLPDMEDESLSIVHRMQLFADHYISTAVTNPDIDLFMLNQFNLNRDMFKEILDKSLPFDIEKFFLPQILKAVEKGEVVGDPKQIFLTFLSICFFPFAGMSMLKAIMNVNQEDYIKLMETRKEHVMRVLETAFK</sequence>
<dbReference type="Pfam" id="PF00440">
    <property type="entry name" value="TetR_N"/>
    <property type="match status" value="1"/>
</dbReference>
<feature type="DNA-binding region" description="H-T-H motif" evidence="2">
    <location>
        <begin position="28"/>
        <end position="47"/>
    </location>
</feature>
<dbReference type="RefSeq" id="WP_245128213.1">
    <property type="nucleotide sequence ID" value="NZ_JALJEJ010000001.1"/>
</dbReference>
<protein>
    <submittedName>
        <fullName evidence="5">TetR/AcrR family transcriptional regulator</fullName>
    </submittedName>
</protein>
<accession>A0A9X2BA38</accession>
<dbReference type="InterPro" id="IPR001647">
    <property type="entry name" value="HTH_TetR"/>
</dbReference>
<proteinExistence type="predicted"/>
<dbReference type="Proteomes" id="UP001139450">
    <property type="component" value="Unassembled WGS sequence"/>
</dbReference>
<name>A0A9X2BA38_9SPHI</name>
<dbReference type="PRINTS" id="PR00455">
    <property type="entry name" value="HTHTETR"/>
</dbReference>
<organism evidence="5 6">
    <name type="scientific">Mucilaginibacter straminoryzae</name>
    <dbReference type="NCBI Taxonomy" id="2932774"/>
    <lineage>
        <taxon>Bacteria</taxon>
        <taxon>Pseudomonadati</taxon>
        <taxon>Bacteroidota</taxon>
        <taxon>Sphingobacteriia</taxon>
        <taxon>Sphingobacteriales</taxon>
        <taxon>Sphingobacteriaceae</taxon>
        <taxon>Mucilaginibacter</taxon>
    </lineage>
</organism>
<keyword evidence="3" id="KW-0812">Transmembrane</keyword>
<dbReference type="PANTHER" id="PTHR30328">
    <property type="entry name" value="TRANSCRIPTIONAL REPRESSOR"/>
    <property type="match status" value="1"/>
</dbReference>
<dbReference type="AlphaFoldDB" id="A0A9X2BA38"/>
<keyword evidence="3" id="KW-1133">Transmembrane helix</keyword>
<evidence type="ECO:0000259" key="4">
    <source>
        <dbReference type="PROSITE" id="PS50977"/>
    </source>
</evidence>
<feature type="transmembrane region" description="Helical" evidence="3">
    <location>
        <begin position="151"/>
        <end position="172"/>
    </location>
</feature>
<keyword evidence="3" id="KW-0472">Membrane</keyword>
<evidence type="ECO:0000256" key="3">
    <source>
        <dbReference type="SAM" id="Phobius"/>
    </source>
</evidence>
<evidence type="ECO:0000313" key="5">
    <source>
        <dbReference type="EMBL" id="MCJ8208382.1"/>
    </source>
</evidence>
<comment type="caution">
    <text evidence="5">The sequence shown here is derived from an EMBL/GenBank/DDBJ whole genome shotgun (WGS) entry which is preliminary data.</text>
</comment>
<dbReference type="PANTHER" id="PTHR30328:SF54">
    <property type="entry name" value="HTH-TYPE TRANSCRIPTIONAL REPRESSOR SCO4008"/>
    <property type="match status" value="1"/>
</dbReference>
<dbReference type="EMBL" id="JALJEJ010000001">
    <property type="protein sequence ID" value="MCJ8208382.1"/>
    <property type="molecule type" value="Genomic_DNA"/>
</dbReference>
<keyword evidence="1 2" id="KW-0238">DNA-binding</keyword>
<dbReference type="SUPFAM" id="SSF46689">
    <property type="entry name" value="Homeodomain-like"/>
    <property type="match status" value="1"/>
</dbReference>
<evidence type="ECO:0000256" key="2">
    <source>
        <dbReference type="PROSITE-ProRule" id="PRU00335"/>
    </source>
</evidence>
<feature type="domain" description="HTH tetR-type" evidence="4">
    <location>
        <begin position="5"/>
        <end position="65"/>
    </location>
</feature>
<keyword evidence="6" id="KW-1185">Reference proteome</keyword>
<dbReference type="Gene3D" id="1.10.357.10">
    <property type="entry name" value="Tetracycline Repressor, domain 2"/>
    <property type="match status" value="1"/>
</dbReference>
<dbReference type="InterPro" id="IPR050109">
    <property type="entry name" value="HTH-type_TetR-like_transc_reg"/>
</dbReference>
<gene>
    <name evidence="5" type="ORF">MUY27_01590</name>
</gene>
<dbReference type="GO" id="GO:0003677">
    <property type="term" value="F:DNA binding"/>
    <property type="evidence" value="ECO:0007669"/>
    <property type="project" value="UniProtKB-UniRule"/>
</dbReference>
<evidence type="ECO:0000313" key="6">
    <source>
        <dbReference type="Proteomes" id="UP001139450"/>
    </source>
</evidence>
<dbReference type="PROSITE" id="PS50977">
    <property type="entry name" value="HTH_TETR_2"/>
    <property type="match status" value="1"/>
</dbReference>
<dbReference type="InterPro" id="IPR009057">
    <property type="entry name" value="Homeodomain-like_sf"/>
</dbReference>